<feature type="compositionally biased region" description="Low complexity" evidence="7">
    <location>
        <begin position="692"/>
        <end position="702"/>
    </location>
</feature>
<evidence type="ECO:0000256" key="6">
    <source>
        <dbReference type="PROSITE-ProRule" id="PRU00125"/>
    </source>
</evidence>
<dbReference type="PANTHER" id="PTHR24215:SF35">
    <property type="entry name" value="MUSCLE LIM PROTEIN MLP84B"/>
    <property type="match status" value="1"/>
</dbReference>
<feature type="region of interest" description="Disordered" evidence="7">
    <location>
        <begin position="1008"/>
        <end position="1035"/>
    </location>
</feature>
<keyword evidence="4 6" id="KW-0862">Zinc</keyword>
<feature type="compositionally biased region" description="Low complexity" evidence="7">
    <location>
        <begin position="456"/>
        <end position="474"/>
    </location>
</feature>
<dbReference type="GO" id="GO:0030695">
    <property type="term" value="F:GTPase regulator activity"/>
    <property type="evidence" value="ECO:0007669"/>
    <property type="project" value="UniProtKB-ARBA"/>
</dbReference>
<dbReference type="GO" id="GO:0046872">
    <property type="term" value="F:metal ion binding"/>
    <property type="evidence" value="ECO:0007669"/>
    <property type="project" value="UniProtKB-KW"/>
</dbReference>
<dbReference type="InterPro" id="IPR001781">
    <property type="entry name" value="Znf_LIM"/>
</dbReference>
<dbReference type="GO" id="GO:0005634">
    <property type="term" value="C:nucleus"/>
    <property type="evidence" value="ECO:0007669"/>
    <property type="project" value="UniProtKB-SubCell"/>
</dbReference>
<dbReference type="PROSITE" id="PS00478">
    <property type="entry name" value="LIM_DOMAIN_1"/>
    <property type="match status" value="1"/>
</dbReference>
<organism evidence="9 10">
    <name type="scientific">Obba rivulosa</name>
    <dbReference type="NCBI Taxonomy" id="1052685"/>
    <lineage>
        <taxon>Eukaryota</taxon>
        <taxon>Fungi</taxon>
        <taxon>Dikarya</taxon>
        <taxon>Basidiomycota</taxon>
        <taxon>Agaricomycotina</taxon>
        <taxon>Agaricomycetes</taxon>
        <taxon>Polyporales</taxon>
        <taxon>Gelatoporiaceae</taxon>
        <taxon>Obba</taxon>
    </lineage>
</organism>
<feature type="domain" description="LIM zinc-binding" evidence="8">
    <location>
        <begin position="719"/>
        <end position="796"/>
    </location>
</feature>
<dbReference type="GO" id="GO:0005737">
    <property type="term" value="C:cytoplasm"/>
    <property type="evidence" value="ECO:0007669"/>
    <property type="project" value="TreeGrafter"/>
</dbReference>
<proteinExistence type="predicted"/>
<dbReference type="Gene3D" id="2.10.110.10">
    <property type="entry name" value="Cysteine Rich Protein"/>
    <property type="match status" value="3"/>
</dbReference>
<keyword evidence="10" id="KW-1185">Reference proteome</keyword>
<comment type="subcellular location">
    <subcellularLocation>
        <location evidence="1">Nucleus</location>
    </subcellularLocation>
</comment>
<feature type="compositionally biased region" description="Polar residues" evidence="7">
    <location>
        <begin position="101"/>
        <end position="117"/>
    </location>
</feature>
<name>A0A8E2J7E4_9APHY</name>
<dbReference type="PROSITE" id="PS50023">
    <property type="entry name" value="LIM_DOMAIN_2"/>
    <property type="match status" value="2"/>
</dbReference>
<dbReference type="SMART" id="SM00132">
    <property type="entry name" value="LIM"/>
    <property type="match status" value="3"/>
</dbReference>
<dbReference type="EMBL" id="KV722330">
    <property type="protein sequence ID" value="OCH96531.1"/>
    <property type="molecule type" value="Genomic_DNA"/>
</dbReference>
<dbReference type="OrthoDB" id="1112565at2759"/>
<feature type="compositionally biased region" description="Polar residues" evidence="7">
    <location>
        <begin position="65"/>
        <end position="74"/>
    </location>
</feature>
<feature type="region of interest" description="Disordered" evidence="7">
    <location>
        <begin position="274"/>
        <end position="492"/>
    </location>
</feature>
<feature type="compositionally biased region" description="Polar residues" evidence="7">
    <location>
        <begin position="703"/>
        <end position="712"/>
    </location>
</feature>
<dbReference type="CDD" id="cd08368">
    <property type="entry name" value="LIM"/>
    <property type="match status" value="1"/>
</dbReference>
<evidence type="ECO:0000259" key="8">
    <source>
        <dbReference type="PROSITE" id="PS50023"/>
    </source>
</evidence>
<evidence type="ECO:0000256" key="2">
    <source>
        <dbReference type="ARBA" id="ARBA00022723"/>
    </source>
</evidence>
<evidence type="ECO:0000313" key="9">
    <source>
        <dbReference type="EMBL" id="OCH96531.1"/>
    </source>
</evidence>
<feature type="domain" description="LIM zinc-binding" evidence="8">
    <location>
        <begin position="209"/>
        <end position="273"/>
    </location>
</feature>
<protein>
    <recommendedName>
        <fullName evidence="8">LIM zinc-binding domain-containing protein</fullName>
    </recommendedName>
</protein>
<keyword evidence="3" id="KW-0677">Repeat</keyword>
<evidence type="ECO:0000256" key="4">
    <source>
        <dbReference type="ARBA" id="ARBA00022833"/>
    </source>
</evidence>
<evidence type="ECO:0000313" key="10">
    <source>
        <dbReference type="Proteomes" id="UP000250043"/>
    </source>
</evidence>
<feature type="compositionally biased region" description="Polar residues" evidence="7">
    <location>
        <begin position="379"/>
        <end position="393"/>
    </location>
</feature>
<feature type="compositionally biased region" description="Low complexity" evidence="7">
    <location>
        <begin position="88"/>
        <end position="98"/>
    </location>
</feature>
<evidence type="ECO:0000256" key="1">
    <source>
        <dbReference type="ARBA" id="ARBA00004123"/>
    </source>
</evidence>
<feature type="compositionally biased region" description="Low complexity" evidence="7">
    <location>
        <begin position="427"/>
        <end position="437"/>
    </location>
</feature>
<dbReference type="Pfam" id="PF00412">
    <property type="entry name" value="LIM"/>
    <property type="match status" value="1"/>
</dbReference>
<evidence type="ECO:0000256" key="3">
    <source>
        <dbReference type="ARBA" id="ARBA00022737"/>
    </source>
</evidence>
<gene>
    <name evidence="9" type="ORF">OBBRIDRAFT_765352</name>
</gene>
<feature type="compositionally biased region" description="Polar residues" evidence="7">
    <location>
        <begin position="830"/>
        <end position="845"/>
    </location>
</feature>
<feature type="compositionally biased region" description="Basic and acidic residues" evidence="7">
    <location>
        <begin position="406"/>
        <end position="422"/>
    </location>
</feature>
<evidence type="ECO:0000256" key="7">
    <source>
        <dbReference type="SAM" id="MobiDB-lite"/>
    </source>
</evidence>
<dbReference type="GO" id="GO:0030036">
    <property type="term" value="P:actin cytoskeleton organization"/>
    <property type="evidence" value="ECO:0007669"/>
    <property type="project" value="TreeGrafter"/>
</dbReference>
<feature type="region of interest" description="Disordered" evidence="7">
    <location>
        <begin position="576"/>
        <end position="714"/>
    </location>
</feature>
<feature type="compositionally biased region" description="Polar residues" evidence="7">
    <location>
        <begin position="481"/>
        <end position="492"/>
    </location>
</feature>
<reference evidence="9 10" key="1">
    <citation type="submission" date="2016-07" db="EMBL/GenBank/DDBJ databases">
        <title>Draft genome of the white-rot fungus Obba rivulosa 3A-2.</title>
        <authorList>
            <consortium name="DOE Joint Genome Institute"/>
            <person name="Miettinen O."/>
            <person name="Riley R."/>
            <person name="Acob R."/>
            <person name="Barry K."/>
            <person name="Cullen D."/>
            <person name="De Vries R."/>
            <person name="Hainaut M."/>
            <person name="Hatakka A."/>
            <person name="Henrissat B."/>
            <person name="Hilden K."/>
            <person name="Kuo R."/>
            <person name="Labutti K."/>
            <person name="Lipzen A."/>
            <person name="Makela M.R."/>
            <person name="Sandor L."/>
            <person name="Spatafora J.W."/>
            <person name="Grigoriev I.V."/>
            <person name="Hibbett D.S."/>
        </authorList>
    </citation>
    <scope>NUCLEOTIDE SEQUENCE [LARGE SCALE GENOMIC DNA]</scope>
    <source>
        <strain evidence="9 10">3A-2</strain>
    </source>
</reference>
<keyword evidence="2 6" id="KW-0479">Metal-binding</keyword>
<feature type="compositionally biased region" description="Basic and acidic residues" evidence="7">
    <location>
        <begin position="438"/>
        <end position="449"/>
    </location>
</feature>
<feature type="region of interest" description="Disordered" evidence="7">
    <location>
        <begin position="822"/>
        <end position="877"/>
    </location>
</feature>
<feature type="compositionally biased region" description="Low complexity" evidence="7">
    <location>
        <begin position="860"/>
        <end position="869"/>
    </location>
</feature>
<keyword evidence="5" id="KW-0539">Nucleus</keyword>
<evidence type="ECO:0000256" key="5">
    <source>
        <dbReference type="ARBA" id="ARBA00023242"/>
    </source>
</evidence>
<keyword evidence="6" id="KW-0440">LIM domain</keyword>
<feature type="compositionally biased region" description="Polar residues" evidence="7">
    <location>
        <begin position="1013"/>
        <end position="1022"/>
    </location>
</feature>
<feature type="compositionally biased region" description="Polar residues" evidence="7">
    <location>
        <begin position="356"/>
        <end position="369"/>
    </location>
</feature>
<accession>A0A8E2J7E4</accession>
<sequence length="1077" mass="114660">MGFCRRCGEIVAGARCKCGGTAVAPAVKWKRSESEQTEDRWSRTYVAKDKPSASSVTLATVTAAPNPSTAPTHNISKRFPRPQGPNFSTTSSLSSTVSDHIASTTSQPPSPVKRTSSILKTHSPSTAAAAGILLNPHGSELAKVYGSVLQPKETLASYHCARCATPFTPDATIYPEPASLMSPDLDNGVVPETRFLCRACFTSNGGSKGDCASCQRPVLILQKEGGFIENSGHVWHRKCFHCDGCSKHIGDIPMVDLLGRPSCADCFESCLSRQSKDTPVKNGTPSDREKRDNLGGIRRDHKSREGSPALEELEQRLGITRSRQNTPANEQKADSFLSRTNSPLSSGKTHTPRSARFSNPTGANSSPTLSERVAIRNRLGSSLSDRGDSNSPLSGAPRIVRLAAPGRDEDTETKSQRTHTAESDVFGSPSRSGPRSPRLSEDAVAEMKQRFLRQASPALPNISSNLSSPTTTPTRARYRASDSSSQTSNPLTSLTADTLNLSSAVAEQLQTRAVSSLSSLAIGTRTPLRDKLRDWEFEAEADRFHLRPNRTGDAEVASLLGDLPPKTARDLIDLSEPERYMNSSPAESSPSSNTFARPTPSSDSGAARLVTRLRQRPSRSSLDSEYKHSVPSTPDLVGNFSDTASVSESSGPSTPPSLSPPAQHDVGSAGNTTSRFGTPSRDVPSRRISDVSSSTPTPKSKTLPAQLTISSPTPLPPDARCVKCHLPLFSTRLGGKFVTVPEDPPNSDLPPKTYHTACFTCKVCDKPFEERDGGRAIFVKGEQGACHVEVSVSSVHHNFPSNIANQCAPPERIKVRQIPSISHRPHANSVPASASPRNTVTATYHSPSSSRYERPPPSAPATTTTFASSQPRFGSSSSCPGCKKAVSPMEWGVVPGPHGTRWHVACLVCGGKEARGRRKEEGKPGCGKKLDSAAKTDSDGAVWCRECLLLLPMILRQPVSPIRPLVPSHTGGPGGGVAPQFTGTTTLARQFTGVGASSGAALLRQLTGGGLSPTRQLSSSPTKMHDGPRAGTVRRYPRPKSVTGIRTAKSEGEGRGMFLVRQLTGGSGGFSGNDYGL</sequence>
<dbReference type="AlphaFoldDB" id="A0A8E2J7E4"/>
<feature type="compositionally biased region" description="Polar residues" evidence="7">
    <location>
        <begin position="337"/>
        <end position="349"/>
    </location>
</feature>
<dbReference type="Proteomes" id="UP000250043">
    <property type="component" value="Unassembled WGS sequence"/>
</dbReference>
<feature type="compositionally biased region" description="Low complexity" evidence="7">
    <location>
        <begin position="583"/>
        <end position="592"/>
    </location>
</feature>
<dbReference type="PANTHER" id="PTHR24215">
    <property type="entry name" value="RHO-GTPASE-ACTIVATING PROTEIN LRG1"/>
    <property type="match status" value="1"/>
</dbReference>
<feature type="region of interest" description="Disordered" evidence="7">
    <location>
        <begin position="63"/>
        <end position="117"/>
    </location>
</feature>
<feature type="compositionally biased region" description="Polar residues" evidence="7">
    <location>
        <begin position="593"/>
        <end position="604"/>
    </location>
</feature>